<dbReference type="OrthoDB" id="9797498at2"/>
<dbReference type="Gene3D" id="1.20.58.520">
    <property type="entry name" value="Amidohydrolase"/>
    <property type="match status" value="1"/>
</dbReference>
<dbReference type="PANTHER" id="PTHR43135:SF3">
    <property type="entry name" value="ALPHA-D-RIBOSE 1-METHYLPHOSPHONATE 5-TRIPHOSPHATE DIPHOSPHATASE"/>
    <property type="match status" value="1"/>
</dbReference>
<feature type="domain" description="Amidohydrolase-related" evidence="2">
    <location>
        <begin position="110"/>
        <end position="443"/>
    </location>
</feature>
<dbReference type="Gene3D" id="3.40.50.10910">
    <property type="entry name" value="Amidohydrolase"/>
    <property type="match status" value="1"/>
</dbReference>
<dbReference type="SUPFAM" id="SSF51556">
    <property type="entry name" value="Metallo-dependent hydrolases"/>
    <property type="match status" value="1"/>
</dbReference>
<evidence type="ECO:0000259" key="2">
    <source>
        <dbReference type="Pfam" id="PF01979"/>
    </source>
</evidence>
<dbReference type="Pfam" id="PF01979">
    <property type="entry name" value="Amidohydro_1"/>
    <property type="match status" value="1"/>
</dbReference>
<evidence type="ECO:0000313" key="3">
    <source>
        <dbReference type="EMBL" id="SHE64546.1"/>
    </source>
</evidence>
<dbReference type="InterPro" id="IPR051781">
    <property type="entry name" value="Metallo-dep_Hydrolase"/>
</dbReference>
<protein>
    <submittedName>
        <fullName evidence="3">Imidazolonepropionase</fullName>
    </submittedName>
</protein>
<keyword evidence="4" id="KW-1185">Reference proteome</keyword>
<dbReference type="GO" id="GO:0016810">
    <property type="term" value="F:hydrolase activity, acting on carbon-nitrogen (but not peptide) bonds"/>
    <property type="evidence" value="ECO:0007669"/>
    <property type="project" value="InterPro"/>
</dbReference>
<dbReference type="InterPro" id="IPR032466">
    <property type="entry name" value="Metal_Hydrolase"/>
</dbReference>
<accession>A0A1M4V6D4</accession>
<evidence type="ECO:0000313" key="4">
    <source>
        <dbReference type="Proteomes" id="UP000184041"/>
    </source>
</evidence>
<proteinExistence type="predicted"/>
<dbReference type="InterPro" id="IPR011059">
    <property type="entry name" value="Metal-dep_hydrolase_composite"/>
</dbReference>
<organism evidence="3 4">
    <name type="scientific">Fodinibius roseus</name>
    <dbReference type="NCBI Taxonomy" id="1194090"/>
    <lineage>
        <taxon>Bacteria</taxon>
        <taxon>Pseudomonadati</taxon>
        <taxon>Balneolota</taxon>
        <taxon>Balneolia</taxon>
        <taxon>Balneolales</taxon>
        <taxon>Balneolaceae</taxon>
        <taxon>Fodinibius</taxon>
    </lineage>
</organism>
<dbReference type="RefSeq" id="WP_073059331.1">
    <property type="nucleotide sequence ID" value="NZ_FQUS01000002.1"/>
</dbReference>
<keyword evidence="1" id="KW-0732">Signal</keyword>
<dbReference type="InterPro" id="IPR006680">
    <property type="entry name" value="Amidohydro-rel"/>
</dbReference>
<dbReference type="Gene3D" id="2.30.40.10">
    <property type="entry name" value="Urease, subunit C, domain 1"/>
    <property type="match status" value="1"/>
</dbReference>
<name>A0A1M4V6D4_9BACT</name>
<dbReference type="Proteomes" id="UP000184041">
    <property type="component" value="Unassembled WGS sequence"/>
</dbReference>
<sequence>MALPRWNKKINWISIGLCCLAFCVLSPSGTYAQQNTCCDDRPLLEVNPPPVPADGAPVAIVGCRLIDGLGGEPVEDAVVVVERNRIVDAGPRAEVEIPDHADRLDAAGKTLMPGLIDAHFHSLMDNDRINRYLHKGITTMRDPGHPLRFYQSLHFAEKPVPRMFLTGGHLEGFPPVWESQAVVVRNHAHARQAVYDHVENGATGIKLYFKLPLDYYEVIMDAASKRNVPVMAHLELVDADDAIRAGLEGVEHVTSFGTALAGPKESRTFKKRVNAEYGARREERFRLWSTIDVESDRVQEVIELAVENDVIMTPTLSVFERYQGDEGVKDFHVKGYRNMVRFVEKAYRSGMRIALGSHASVPHADSGWDYQHEMELLVNEVGMDPMDVITSSTMGNARYFRTEQRLGSIEAGKLADLLLIEGRPDEDIAAMKNIGRVMLNGTWIEAGD</sequence>
<dbReference type="STRING" id="1194090.SAMN05443144_102211"/>
<evidence type="ECO:0000256" key="1">
    <source>
        <dbReference type="SAM" id="SignalP"/>
    </source>
</evidence>
<feature type="chain" id="PRO_5012454461" evidence="1">
    <location>
        <begin position="33"/>
        <end position="448"/>
    </location>
</feature>
<dbReference type="Gene3D" id="3.30.110.90">
    <property type="entry name" value="Amidohydrolase"/>
    <property type="match status" value="1"/>
</dbReference>
<gene>
    <name evidence="3" type="ORF">SAMN05443144_102211</name>
</gene>
<dbReference type="PANTHER" id="PTHR43135">
    <property type="entry name" value="ALPHA-D-RIBOSE 1-METHYLPHOSPHONATE 5-TRIPHOSPHATE DIPHOSPHATASE"/>
    <property type="match status" value="1"/>
</dbReference>
<feature type="signal peptide" evidence="1">
    <location>
        <begin position="1"/>
        <end position="32"/>
    </location>
</feature>
<dbReference type="SUPFAM" id="SSF51338">
    <property type="entry name" value="Composite domain of metallo-dependent hydrolases"/>
    <property type="match status" value="1"/>
</dbReference>
<reference evidence="3 4" key="1">
    <citation type="submission" date="2016-11" db="EMBL/GenBank/DDBJ databases">
        <authorList>
            <person name="Jaros S."/>
            <person name="Januszkiewicz K."/>
            <person name="Wedrychowicz H."/>
        </authorList>
    </citation>
    <scope>NUCLEOTIDE SEQUENCE [LARGE SCALE GENOMIC DNA]</scope>
    <source>
        <strain evidence="3 4">DSM 21986</strain>
    </source>
</reference>
<dbReference type="AlphaFoldDB" id="A0A1M4V6D4"/>
<dbReference type="EMBL" id="FQUS01000002">
    <property type="protein sequence ID" value="SHE64546.1"/>
    <property type="molecule type" value="Genomic_DNA"/>
</dbReference>